<evidence type="ECO:0000256" key="12">
    <source>
        <dbReference type="SAM" id="Phobius"/>
    </source>
</evidence>
<keyword evidence="4 12" id="KW-0812">Transmembrane</keyword>
<dbReference type="KEGG" id="aqu:109580181"/>
<evidence type="ECO:0000256" key="1">
    <source>
        <dbReference type="ARBA" id="ARBA00004479"/>
    </source>
</evidence>
<keyword evidence="8" id="KW-0401">Integrin</keyword>
<evidence type="ECO:0000259" key="13">
    <source>
        <dbReference type="PROSITE" id="PS00022"/>
    </source>
</evidence>
<evidence type="ECO:0000259" key="14">
    <source>
        <dbReference type="PROSITE" id="PS01186"/>
    </source>
</evidence>
<comment type="similarity">
    <text evidence="2">Belongs to the integrin beta chain family.</text>
</comment>
<dbReference type="GO" id="GO:0009986">
    <property type="term" value="C:cell surface"/>
    <property type="evidence" value="ECO:0007669"/>
    <property type="project" value="TreeGrafter"/>
</dbReference>
<dbReference type="PANTHER" id="PTHR10082:SF60">
    <property type="entry name" value="INTEGRIN BETA-PS"/>
    <property type="match status" value="1"/>
</dbReference>
<dbReference type="InterPro" id="IPR036465">
    <property type="entry name" value="vWFA_dom_sf"/>
</dbReference>
<protein>
    <recommendedName>
        <fullName evidence="13 14">EGF-like domain-containing protein</fullName>
    </recommendedName>
</protein>
<dbReference type="SUPFAM" id="SSF69179">
    <property type="entry name" value="Integrin domains"/>
    <property type="match status" value="1"/>
</dbReference>
<dbReference type="Pfam" id="PF18372">
    <property type="entry name" value="I-EGF_1"/>
    <property type="match status" value="1"/>
</dbReference>
<keyword evidence="7 12" id="KW-1133">Transmembrane helix</keyword>
<dbReference type="FunFam" id="2.10.25.10:FF:000036">
    <property type="entry name" value="Integrin beta"/>
    <property type="match status" value="1"/>
</dbReference>
<evidence type="ECO:0000256" key="7">
    <source>
        <dbReference type="ARBA" id="ARBA00022989"/>
    </source>
</evidence>
<name>A0AAN0IVP3_AMPQE</name>
<dbReference type="SMART" id="SM00181">
    <property type="entry name" value="EGF"/>
    <property type="match status" value="3"/>
</dbReference>
<dbReference type="PRINTS" id="PR01186">
    <property type="entry name" value="INTEGRINB"/>
</dbReference>
<dbReference type="EnsemblMetazoa" id="XM_019993073.1">
    <property type="protein sequence ID" value="XP_019848632.1"/>
    <property type="gene ID" value="LOC109580181"/>
</dbReference>
<dbReference type="Pfam" id="PF08725">
    <property type="entry name" value="Integrin_b_cyt"/>
    <property type="match status" value="1"/>
</dbReference>
<dbReference type="Gene3D" id="1.20.5.100">
    <property type="entry name" value="Cytochrome c1, transmembrane anchor, C-terminal"/>
    <property type="match status" value="1"/>
</dbReference>
<dbReference type="InterPro" id="IPR000742">
    <property type="entry name" value="EGF"/>
</dbReference>
<dbReference type="GO" id="GO:0007160">
    <property type="term" value="P:cell-matrix adhesion"/>
    <property type="evidence" value="ECO:0007669"/>
    <property type="project" value="TreeGrafter"/>
</dbReference>
<evidence type="ECO:0000256" key="8">
    <source>
        <dbReference type="ARBA" id="ARBA00023037"/>
    </source>
</evidence>
<dbReference type="GO" id="GO:0098609">
    <property type="term" value="P:cell-cell adhesion"/>
    <property type="evidence" value="ECO:0007669"/>
    <property type="project" value="TreeGrafter"/>
</dbReference>
<evidence type="ECO:0000256" key="9">
    <source>
        <dbReference type="ARBA" id="ARBA00023136"/>
    </source>
</evidence>
<dbReference type="AlphaFoldDB" id="A0AAN0IVP3"/>
<evidence type="ECO:0000313" key="16">
    <source>
        <dbReference type="Proteomes" id="UP000007879"/>
    </source>
</evidence>
<dbReference type="InterPro" id="IPR040622">
    <property type="entry name" value="EGF_integrin_1"/>
</dbReference>
<evidence type="ECO:0000256" key="3">
    <source>
        <dbReference type="ARBA" id="ARBA00022536"/>
    </source>
</evidence>
<evidence type="ECO:0000256" key="10">
    <source>
        <dbReference type="ARBA" id="ARBA00023157"/>
    </source>
</evidence>
<feature type="transmembrane region" description="Helical" evidence="12">
    <location>
        <begin position="410"/>
        <end position="436"/>
    </location>
</feature>
<keyword evidence="3" id="KW-0245">EGF-like domain</keyword>
<dbReference type="Gene3D" id="3.40.50.410">
    <property type="entry name" value="von Willebrand factor, type A domain"/>
    <property type="match status" value="1"/>
</dbReference>
<comment type="subcellular location">
    <subcellularLocation>
        <location evidence="1">Membrane</location>
        <topology evidence="1">Single-pass type I membrane protein</topology>
    </subcellularLocation>
</comment>
<evidence type="ECO:0000256" key="6">
    <source>
        <dbReference type="ARBA" id="ARBA00022737"/>
    </source>
</evidence>
<dbReference type="InterPro" id="IPR014836">
    <property type="entry name" value="Integrin_bsu_cyt_dom"/>
</dbReference>
<accession>A0AAN0IVP3</accession>
<evidence type="ECO:0000256" key="2">
    <source>
        <dbReference type="ARBA" id="ARBA00007449"/>
    </source>
</evidence>
<organism evidence="15 16">
    <name type="scientific">Amphimedon queenslandica</name>
    <name type="common">Sponge</name>
    <dbReference type="NCBI Taxonomy" id="400682"/>
    <lineage>
        <taxon>Eukaryota</taxon>
        <taxon>Metazoa</taxon>
        <taxon>Porifera</taxon>
        <taxon>Demospongiae</taxon>
        <taxon>Heteroscleromorpha</taxon>
        <taxon>Haplosclerida</taxon>
        <taxon>Niphatidae</taxon>
        <taxon>Amphimedon</taxon>
    </lineage>
</organism>
<proteinExistence type="inferred from homology"/>
<sequence>IVPIFAVADSSFLAYYGNVSSLFDGFSLSLSEDSSNLQEVLNEAYSNVVSTARLNFVLPDYISVNIQANCPPNSTFLPETNECSSIGSGTADFFISFTLNSCPEKYRNGQTETVTVNVPGFGSFDVQIGGHCACECENTTVPSSLLCSNNGAFSCGLCDCNSGWSGPSCNCSTAMCPLGPNNQVCSGESRGQCVCGQCVCKQPTNSVPGVTTPRIEGNTCECSNYECETDSNGLVCSGHGTCTCSNGTYTCQCDRSTVSGFYYSGDYCQCSYDNCIDKASNASVLCSGRGACDQCQGSCNCQPGFIGEYCSLSFTGRPLCTANEECVKCFAKAAKDDSISCSHLSCSEYSTLSSSQDTSTYTIPDTIDDSTSDCSISTVECSYIYYVAVSTNSSITVYQVEPEVCLPIPIWAIAVIIVISLILIGALILIIIKLIFVYRDHREYKTFLYEVNQSKRMQQENPVYLNPITETVNPVHGIVT</sequence>
<evidence type="ECO:0000313" key="15">
    <source>
        <dbReference type="EnsemblMetazoa" id="XP_019848632.1"/>
    </source>
</evidence>
<dbReference type="GO" id="GO:0033627">
    <property type="term" value="P:cell adhesion mediated by integrin"/>
    <property type="evidence" value="ECO:0007669"/>
    <property type="project" value="TreeGrafter"/>
</dbReference>
<dbReference type="Gene3D" id="2.10.25.10">
    <property type="entry name" value="Laminin"/>
    <property type="match status" value="3"/>
</dbReference>
<dbReference type="GO" id="GO:0005178">
    <property type="term" value="F:integrin binding"/>
    <property type="evidence" value="ECO:0007669"/>
    <property type="project" value="TreeGrafter"/>
</dbReference>
<dbReference type="PROSITE" id="PS01186">
    <property type="entry name" value="EGF_2"/>
    <property type="match status" value="1"/>
</dbReference>
<evidence type="ECO:0000256" key="4">
    <source>
        <dbReference type="ARBA" id="ARBA00022692"/>
    </source>
</evidence>
<feature type="domain" description="EGF-like" evidence="13 14">
    <location>
        <begin position="299"/>
        <end position="310"/>
    </location>
</feature>
<keyword evidence="9 12" id="KW-0472">Membrane</keyword>
<keyword evidence="11" id="KW-0325">Glycoprotein</keyword>
<dbReference type="GO" id="GO:0016477">
    <property type="term" value="P:cell migration"/>
    <property type="evidence" value="ECO:0007669"/>
    <property type="project" value="TreeGrafter"/>
</dbReference>
<dbReference type="Proteomes" id="UP000007879">
    <property type="component" value="Unassembled WGS sequence"/>
</dbReference>
<dbReference type="PROSITE" id="PS00022">
    <property type="entry name" value="EGF_1"/>
    <property type="match status" value="1"/>
</dbReference>
<dbReference type="GeneID" id="109580181"/>
<dbReference type="GO" id="GO:0008305">
    <property type="term" value="C:integrin complex"/>
    <property type="evidence" value="ECO:0007669"/>
    <property type="project" value="TreeGrafter"/>
</dbReference>
<dbReference type="InterPro" id="IPR015812">
    <property type="entry name" value="Integrin_bsu"/>
</dbReference>
<dbReference type="GO" id="GO:0005925">
    <property type="term" value="C:focal adhesion"/>
    <property type="evidence" value="ECO:0007669"/>
    <property type="project" value="TreeGrafter"/>
</dbReference>
<evidence type="ECO:0000256" key="11">
    <source>
        <dbReference type="ARBA" id="ARBA00023180"/>
    </source>
</evidence>
<reference evidence="16" key="1">
    <citation type="journal article" date="2010" name="Nature">
        <title>The Amphimedon queenslandica genome and the evolution of animal complexity.</title>
        <authorList>
            <person name="Srivastava M."/>
            <person name="Simakov O."/>
            <person name="Chapman J."/>
            <person name="Fahey B."/>
            <person name="Gauthier M.E."/>
            <person name="Mitros T."/>
            <person name="Richards G.S."/>
            <person name="Conaco C."/>
            <person name="Dacre M."/>
            <person name="Hellsten U."/>
            <person name="Larroux C."/>
            <person name="Putnam N.H."/>
            <person name="Stanke M."/>
            <person name="Adamska M."/>
            <person name="Darling A."/>
            <person name="Degnan S.M."/>
            <person name="Oakley T.H."/>
            <person name="Plachetzki D.C."/>
            <person name="Zhai Y."/>
            <person name="Adamski M."/>
            <person name="Calcino A."/>
            <person name="Cummins S.F."/>
            <person name="Goodstein D.M."/>
            <person name="Harris C."/>
            <person name="Jackson D.J."/>
            <person name="Leys S.P."/>
            <person name="Shu S."/>
            <person name="Woodcroft B.J."/>
            <person name="Vervoort M."/>
            <person name="Kosik K.S."/>
            <person name="Manning G."/>
            <person name="Degnan B.M."/>
            <person name="Rokhsar D.S."/>
        </authorList>
    </citation>
    <scope>NUCLEOTIDE SEQUENCE [LARGE SCALE GENOMIC DNA]</scope>
</reference>
<keyword evidence="16" id="KW-1185">Reference proteome</keyword>
<dbReference type="GO" id="GO:0007229">
    <property type="term" value="P:integrin-mediated signaling pathway"/>
    <property type="evidence" value="ECO:0007669"/>
    <property type="project" value="UniProtKB-KW"/>
</dbReference>
<dbReference type="InterPro" id="IPR032695">
    <property type="entry name" value="Integrin_dom_sf"/>
</dbReference>
<dbReference type="Gene3D" id="2.60.40.1510">
    <property type="entry name" value="ntegrin, alpha v. Chain A, domain 3"/>
    <property type="match status" value="1"/>
</dbReference>
<keyword evidence="5" id="KW-0732">Signal</keyword>
<reference evidence="15" key="2">
    <citation type="submission" date="2024-06" db="UniProtKB">
        <authorList>
            <consortium name="EnsemblMetazoa"/>
        </authorList>
    </citation>
    <scope>IDENTIFICATION</scope>
</reference>
<keyword evidence="6" id="KW-0677">Repeat</keyword>
<keyword evidence="10" id="KW-1015">Disulfide bond</keyword>
<dbReference type="PANTHER" id="PTHR10082">
    <property type="entry name" value="INTEGRIN BETA SUBUNIT"/>
    <property type="match status" value="1"/>
</dbReference>
<evidence type="ECO:0000256" key="5">
    <source>
        <dbReference type="ARBA" id="ARBA00022729"/>
    </source>
</evidence>
<dbReference type="RefSeq" id="XP_019848632.1">
    <property type="nucleotide sequence ID" value="XM_019993073.1"/>
</dbReference>